<keyword evidence="5" id="KW-0677">Repeat</keyword>
<dbReference type="PANTHER" id="PTHR43099">
    <property type="entry name" value="UPF0053 PROTEIN YRKA"/>
    <property type="match status" value="1"/>
</dbReference>
<evidence type="ECO:0000259" key="12">
    <source>
        <dbReference type="PROSITE" id="PS51371"/>
    </source>
</evidence>
<dbReference type="EMBL" id="SGXF01000005">
    <property type="protein sequence ID" value="RZS94229.1"/>
    <property type="molecule type" value="Genomic_DNA"/>
</dbReference>
<dbReference type="Gene3D" id="3.30.465.10">
    <property type="match status" value="1"/>
</dbReference>
<dbReference type="RefSeq" id="WP_130435849.1">
    <property type="nucleotide sequence ID" value="NZ_SGXF01000005.1"/>
</dbReference>
<dbReference type="PANTHER" id="PTHR43099:SF2">
    <property type="entry name" value="UPF0053 PROTEIN YRKA"/>
    <property type="match status" value="1"/>
</dbReference>
<dbReference type="InterPro" id="IPR036318">
    <property type="entry name" value="FAD-bd_PCMH-like_sf"/>
</dbReference>
<dbReference type="Pfam" id="PF01595">
    <property type="entry name" value="CNNM"/>
    <property type="match status" value="1"/>
</dbReference>
<gene>
    <name evidence="14" type="ORF">EV209_2599</name>
</gene>
<keyword evidence="3" id="KW-1003">Cell membrane</keyword>
<organism evidence="14 15">
    <name type="scientific">Cuneatibacter caecimuris</name>
    <dbReference type="NCBI Taxonomy" id="1796618"/>
    <lineage>
        <taxon>Bacteria</taxon>
        <taxon>Bacillati</taxon>
        <taxon>Bacillota</taxon>
        <taxon>Clostridia</taxon>
        <taxon>Lachnospirales</taxon>
        <taxon>Lachnospiraceae</taxon>
        <taxon>Cuneatibacter</taxon>
    </lineage>
</organism>
<feature type="transmembrane region" description="Helical" evidence="11">
    <location>
        <begin position="135"/>
        <end position="157"/>
    </location>
</feature>
<dbReference type="Pfam" id="PF03471">
    <property type="entry name" value="CorC_HlyC"/>
    <property type="match status" value="1"/>
</dbReference>
<reference evidence="14 15" key="1">
    <citation type="submission" date="2019-02" db="EMBL/GenBank/DDBJ databases">
        <title>Genomic Encyclopedia of Type Strains, Phase IV (KMG-IV): sequencing the most valuable type-strain genomes for metagenomic binning, comparative biology and taxonomic classification.</title>
        <authorList>
            <person name="Goeker M."/>
        </authorList>
    </citation>
    <scope>NUCLEOTIDE SEQUENCE [LARGE SCALE GENOMIC DNA]</scope>
    <source>
        <strain evidence="14 15">DSM 29486</strain>
    </source>
</reference>
<dbReference type="CDD" id="cd04590">
    <property type="entry name" value="CBS_pair_CorC_HlyC_assoc"/>
    <property type="match status" value="1"/>
</dbReference>
<dbReference type="SUPFAM" id="SSF56176">
    <property type="entry name" value="FAD-binding/transporter-associated domain-like"/>
    <property type="match status" value="1"/>
</dbReference>
<dbReference type="InterPro" id="IPR051676">
    <property type="entry name" value="UPF0053_domain"/>
</dbReference>
<protein>
    <submittedName>
        <fullName evidence="14">Putative hemolysin</fullName>
    </submittedName>
</protein>
<feature type="transmembrane region" description="Helical" evidence="11">
    <location>
        <begin position="103"/>
        <end position="123"/>
    </location>
</feature>
<evidence type="ECO:0000256" key="4">
    <source>
        <dbReference type="ARBA" id="ARBA00022692"/>
    </source>
</evidence>
<dbReference type="OrthoDB" id="9798188at2"/>
<comment type="caution">
    <text evidence="14">The sequence shown here is derived from an EMBL/GenBank/DDBJ whole genome shotgun (WGS) entry which is preliminary data.</text>
</comment>
<keyword evidence="7 9" id="KW-0129">CBS domain</keyword>
<evidence type="ECO:0000256" key="11">
    <source>
        <dbReference type="SAM" id="Phobius"/>
    </source>
</evidence>
<dbReference type="InterPro" id="IPR000644">
    <property type="entry name" value="CBS_dom"/>
</dbReference>
<dbReference type="InterPro" id="IPR002550">
    <property type="entry name" value="CNNM"/>
</dbReference>
<keyword evidence="4 10" id="KW-0812">Transmembrane</keyword>
<keyword evidence="15" id="KW-1185">Reference proteome</keyword>
<dbReference type="InterPro" id="IPR005170">
    <property type="entry name" value="Transptr-assoc_dom"/>
</dbReference>
<evidence type="ECO:0000256" key="7">
    <source>
        <dbReference type="ARBA" id="ARBA00023122"/>
    </source>
</evidence>
<evidence type="ECO:0000256" key="1">
    <source>
        <dbReference type="ARBA" id="ARBA00004651"/>
    </source>
</evidence>
<dbReference type="Proteomes" id="UP000292927">
    <property type="component" value="Unassembled WGS sequence"/>
</dbReference>
<dbReference type="Gene3D" id="3.10.580.10">
    <property type="entry name" value="CBS-domain"/>
    <property type="match status" value="1"/>
</dbReference>
<dbReference type="SMART" id="SM01091">
    <property type="entry name" value="CorC_HlyC"/>
    <property type="match status" value="1"/>
</dbReference>
<feature type="domain" description="CBS" evidence="12">
    <location>
        <begin position="284"/>
        <end position="340"/>
    </location>
</feature>
<proteinExistence type="inferred from homology"/>
<sequence>MIGALVLQIVLIFLNAVFASAEIAVISMNETKLKRLAAGGNPKAGKLASLTEQPARFLATIQVAITLAGLLGSAFAADNFAGPLVRLLVDAGVGIPESVLNTAAVILITLVLAYFNLVFGELVPKRIAMKKAESMALGMAGLLYSVSKLFAPLVWLLTASTNLILKLIGINPEEEDEVVTEEEIRMMLMEGSEQGTIQEEETEIIQNVFEFNDTPVEQICTHRREVVSLYLSDTPEKWEKTIQESRYTYYPVCGENQDDITGVLDTKDYFRSEDRSREYILDHAVDKAFFVPEGMRANVLFRRMKQMRAYFAVVIDEYGGMSGIITLHDLMEALVGELEEEETPLRPADIEKIEDGLWRIQGRTELEEVGERLGVSLPVDQYDTFSGFICGAVGRVPEDGEQFAFSACGLEIEVKDVKNHMVEAAMVRFRDQAEE</sequence>
<evidence type="ECO:0000256" key="8">
    <source>
        <dbReference type="ARBA" id="ARBA00023136"/>
    </source>
</evidence>
<comment type="similarity">
    <text evidence="2">Belongs to the UPF0053 family.</text>
</comment>
<keyword evidence="8 10" id="KW-0472">Membrane</keyword>
<dbReference type="AlphaFoldDB" id="A0A4V2F5W4"/>
<dbReference type="InterPro" id="IPR016169">
    <property type="entry name" value="FAD-bd_PCMH_sub2"/>
</dbReference>
<evidence type="ECO:0000256" key="10">
    <source>
        <dbReference type="PROSITE-ProRule" id="PRU01193"/>
    </source>
</evidence>
<evidence type="ECO:0000256" key="6">
    <source>
        <dbReference type="ARBA" id="ARBA00022989"/>
    </source>
</evidence>
<evidence type="ECO:0000259" key="13">
    <source>
        <dbReference type="PROSITE" id="PS51846"/>
    </source>
</evidence>
<evidence type="ECO:0000256" key="3">
    <source>
        <dbReference type="ARBA" id="ARBA00022475"/>
    </source>
</evidence>
<comment type="subcellular location">
    <subcellularLocation>
        <location evidence="1">Cell membrane</location>
        <topology evidence="1">Multi-pass membrane protein</topology>
    </subcellularLocation>
</comment>
<dbReference type="GO" id="GO:0050660">
    <property type="term" value="F:flavin adenine dinucleotide binding"/>
    <property type="evidence" value="ECO:0007669"/>
    <property type="project" value="InterPro"/>
</dbReference>
<dbReference type="InterPro" id="IPR046342">
    <property type="entry name" value="CBS_dom_sf"/>
</dbReference>
<evidence type="ECO:0000256" key="5">
    <source>
        <dbReference type="ARBA" id="ARBA00022737"/>
    </source>
</evidence>
<accession>A0A4V2F5W4</accession>
<evidence type="ECO:0000313" key="14">
    <source>
        <dbReference type="EMBL" id="RZS94229.1"/>
    </source>
</evidence>
<name>A0A4V2F5W4_9FIRM</name>
<evidence type="ECO:0000256" key="2">
    <source>
        <dbReference type="ARBA" id="ARBA00006337"/>
    </source>
</evidence>
<dbReference type="InterPro" id="IPR044751">
    <property type="entry name" value="Ion_transp-like_CBS"/>
</dbReference>
<dbReference type="SUPFAM" id="SSF54631">
    <property type="entry name" value="CBS-domain pair"/>
    <property type="match status" value="1"/>
</dbReference>
<evidence type="ECO:0000313" key="15">
    <source>
        <dbReference type="Proteomes" id="UP000292927"/>
    </source>
</evidence>
<dbReference type="Pfam" id="PF00571">
    <property type="entry name" value="CBS"/>
    <property type="match status" value="1"/>
</dbReference>
<feature type="domain" description="CNNM transmembrane" evidence="13">
    <location>
        <begin position="1"/>
        <end position="201"/>
    </location>
</feature>
<evidence type="ECO:0000256" key="9">
    <source>
        <dbReference type="PROSITE-ProRule" id="PRU00703"/>
    </source>
</evidence>
<dbReference type="GO" id="GO:0005886">
    <property type="term" value="C:plasma membrane"/>
    <property type="evidence" value="ECO:0007669"/>
    <property type="project" value="UniProtKB-SubCell"/>
</dbReference>
<keyword evidence="6 10" id="KW-1133">Transmembrane helix</keyword>
<dbReference type="PROSITE" id="PS51371">
    <property type="entry name" value="CBS"/>
    <property type="match status" value="1"/>
</dbReference>
<dbReference type="PROSITE" id="PS51846">
    <property type="entry name" value="CNNM"/>
    <property type="match status" value="1"/>
</dbReference>